<evidence type="ECO:0000256" key="1">
    <source>
        <dbReference type="ARBA" id="ARBA00009746"/>
    </source>
</evidence>
<dbReference type="AlphaFoldDB" id="A0A0E3WT04"/>
<dbReference type="InterPro" id="IPR008887">
    <property type="entry name" value="UPF0228"/>
</dbReference>
<organism evidence="2 3">
    <name type="scientific">Methanosarcina horonobensis HB-1 = JCM 15518</name>
    <dbReference type="NCBI Taxonomy" id="1434110"/>
    <lineage>
        <taxon>Archaea</taxon>
        <taxon>Methanobacteriati</taxon>
        <taxon>Methanobacteriota</taxon>
        <taxon>Stenosarchaea group</taxon>
        <taxon>Methanomicrobia</taxon>
        <taxon>Methanosarcinales</taxon>
        <taxon>Methanosarcinaceae</taxon>
        <taxon>Methanosarcina</taxon>
    </lineage>
</organism>
<evidence type="ECO:0000313" key="3">
    <source>
        <dbReference type="Proteomes" id="UP000033101"/>
    </source>
</evidence>
<dbReference type="Pfam" id="PF05727">
    <property type="entry name" value="UPF0228"/>
    <property type="match status" value="1"/>
</dbReference>
<proteinExistence type="inferred from homology"/>
<dbReference type="KEGG" id="mhor:MSHOH_0512"/>
<dbReference type="PATRIC" id="fig|1434110.4.peg.616"/>
<sequence>MIIQFRDGLSEQEAENVLENYSLTKYKIDYNVYDMLDKYYIIVNKEKITDIRDKLRKENWTESTPAIEKGNYYIIEKENDYIIAFSEQSINDKNFLAILEKYNLKVEKFFYCHIHFSERPLYFPG</sequence>
<keyword evidence="3" id="KW-1185">Reference proteome</keyword>
<protein>
    <submittedName>
        <fullName evidence="2">Uncharacterized protein</fullName>
    </submittedName>
</protein>
<dbReference type="HOGENOM" id="CLU_1987632_0_0_2"/>
<reference evidence="2 3" key="1">
    <citation type="submission" date="2014-07" db="EMBL/GenBank/DDBJ databases">
        <title>Methanogenic archaea and the global carbon cycle.</title>
        <authorList>
            <person name="Henriksen J.R."/>
            <person name="Luke J."/>
            <person name="Reinhart S."/>
            <person name="Benedict M.N."/>
            <person name="Youngblut N.D."/>
            <person name="Metcalf M.E."/>
            <person name="Whitaker R.J."/>
            <person name="Metcalf W.W."/>
        </authorList>
    </citation>
    <scope>NUCLEOTIDE SEQUENCE [LARGE SCALE GENOMIC DNA]</scope>
    <source>
        <strain evidence="2 3">HB-1</strain>
    </source>
</reference>
<evidence type="ECO:0000313" key="2">
    <source>
        <dbReference type="EMBL" id="AKB76995.1"/>
    </source>
</evidence>
<dbReference type="Proteomes" id="UP000033101">
    <property type="component" value="Chromosome"/>
</dbReference>
<name>A0A0E3WT04_9EURY</name>
<dbReference type="EMBL" id="CP009516">
    <property type="protein sequence ID" value="AKB76995.1"/>
    <property type="molecule type" value="Genomic_DNA"/>
</dbReference>
<comment type="similarity">
    <text evidence="1">Belongs to the UPF0228 family.</text>
</comment>
<gene>
    <name evidence="2" type="ORF">MSHOH_0512</name>
</gene>
<accession>A0A0E3WT04</accession>